<dbReference type="EMBL" id="JBHUGI010000004">
    <property type="protein sequence ID" value="MFD1926740.1"/>
    <property type="molecule type" value="Genomic_DNA"/>
</dbReference>
<protein>
    <submittedName>
        <fullName evidence="2">SEC-C metal-binding domain-containing protein</fullName>
    </submittedName>
</protein>
<organism evidence="2 3">
    <name type="scientific">Sporosarcina siberiensis</name>
    <dbReference type="NCBI Taxonomy" id="1365606"/>
    <lineage>
        <taxon>Bacteria</taxon>
        <taxon>Bacillati</taxon>
        <taxon>Bacillota</taxon>
        <taxon>Bacilli</taxon>
        <taxon>Bacillales</taxon>
        <taxon>Caryophanaceae</taxon>
        <taxon>Sporosarcina</taxon>
    </lineage>
</organism>
<dbReference type="SUPFAM" id="SSF48452">
    <property type="entry name" value="TPR-like"/>
    <property type="match status" value="1"/>
</dbReference>
<dbReference type="RefSeq" id="WP_381535401.1">
    <property type="nucleotide sequence ID" value="NZ_JBHUGI010000004.1"/>
</dbReference>
<gene>
    <name evidence="2" type="ORF">ACFSFY_01455</name>
</gene>
<name>A0ABW4SD03_9BACL</name>
<evidence type="ECO:0000313" key="3">
    <source>
        <dbReference type="Proteomes" id="UP001597218"/>
    </source>
</evidence>
<dbReference type="InterPro" id="IPR019734">
    <property type="entry name" value="TPR_rpt"/>
</dbReference>
<dbReference type="Pfam" id="PF02810">
    <property type="entry name" value="SEC-C"/>
    <property type="match status" value="1"/>
</dbReference>
<dbReference type="Gene3D" id="3.10.450.50">
    <property type="match status" value="1"/>
</dbReference>
<comment type="caution">
    <text evidence="2">The sequence shown here is derived from an EMBL/GenBank/DDBJ whole genome shotgun (WGS) entry which is preliminary data.</text>
</comment>
<accession>A0ABW4SD03</accession>
<evidence type="ECO:0000313" key="2">
    <source>
        <dbReference type="EMBL" id="MFD1926740.1"/>
    </source>
</evidence>
<sequence length="621" mass="71281">MIGRNDPCPCGSGQKYKKCCAGKSDVPVEQLVDEELERILSGVYDLVSDPKSAAEFDGYLRSWTNKLVEFFDEETIEVSVSEYFLFVAREDLWKRYLMKVLNSSMRSGTRSVVESWQAPIVLFGTVKAEQNDFLEIEENLGEKTYFLEIKDEMRFDIGSIVFGVVLPDDRNHPNGIKTVTSLLFVRQGSETIKENVVALAESSGLQQSKDFYKKHMLDIYKIIVEAVDNPLEDIIDNELSEAHRSVMDSLTGIFEMTRVDIEEQQLLKSVGVMYLLEEQPNFRKPNVVSAGMFQAGIDLGIISLSMTQADVAQLFDVSVGAMAKRAEEIAEFAIESLEQQKGISRGPRVVRSVGTYPLLTERVNWEMSVKLSRKHFDTLEAMQTYMTLTMNEPFQPKGEMEQAQTFIYDAYEADNNQVRYELAEKALRLDPENPDVYLIRAERTEIDHEAEHLYKTAIEYAESRYEAVDENPWGLVTNRPYMRALFAYGVWLFNKKRYDEAGRVFNDLLEMNPDDNQGARYLAISSYIETEDFEAAEIILDEYEENSETDAAYLYLRWYLEACMSEGESVNLDWMFEEAMEENPFVAEMLDSDDSRPLYPKRLDCDSGSFSEAMYIMSLLH</sequence>
<dbReference type="PROSITE" id="PS50005">
    <property type="entry name" value="TPR"/>
    <property type="match status" value="1"/>
</dbReference>
<dbReference type="InterPro" id="IPR004027">
    <property type="entry name" value="SEC_C_motif"/>
</dbReference>
<proteinExistence type="predicted"/>
<feature type="repeat" description="TPR" evidence="1">
    <location>
        <begin position="482"/>
        <end position="515"/>
    </location>
</feature>
<dbReference type="Gene3D" id="1.25.40.10">
    <property type="entry name" value="Tetratricopeptide repeat domain"/>
    <property type="match status" value="1"/>
</dbReference>
<evidence type="ECO:0000256" key="1">
    <source>
        <dbReference type="PROSITE-ProRule" id="PRU00339"/>
    </source>
</evidence>
<dbReference type="InterPro" id="IPR011990">
    <property type="entry name" value="TPR-like_helical_dom_sf"/>
</dbReference>
<dbReference type="SUPFAM" id="SSF103642">
    <property type="entry name" value="Sec-C motif"/>
    <property type="match status" value="1"/>
</dbReference>
<dbReference type="Proteomes" id="UP001597218">
    <property type="component" value="Unassembled WGS sequence"/>
</dbReference>
<reference evidence="3" key="1">
    <citation type="journal article" date="2019" name="Int. J. Syst. Evol. Microbiol.">
        <title>The Global Catalogue of Microorganisms (GCM) 10K type strain sequencing project: providing services to taxonomists for standard genome sequencing and annotation.</title>
        <authorList>
            <consortium name="The Broad Institute Genomics Platform"/>
            <consortium name="The Broad Institute Genome Sequencing Center for Infectious Disease"/>
            <person name="Wu L."/>
            <person name="Ma J."/>
        </authorList>
    </citation>
    <scope>NUCLEOTIDE SEQUENCE [LARGE SCALE GENOMIC DNA]</scope>
    <source>
        <strain evidence="3">CGMCC 4.7177</strain>
    </source>
</reference>
<keyword evidence="3" id="KW-1185">Reference proteome</keyword>
<keyword evidence="1" id="KW-0802">TPR repeat</keyword>
<dbReference type="Pfam" id="PF14559">
    <property type="entry name" value="TPR_19"/>
    <property type="match status" value="1"/>
</dbReference>